<accession>A0A7T1WUC0</accession>
<keyword evidence="4" id="KW-0540">Nuclease</keyword>
<keyword evidence="2" id="KW-0732">Signal</keyword>
<dbReference type="PANTHER" id="PTHR42834:SF1">
    <property type="entry name" value="ENDONUCLEASE_EXONUCLEASE_PHOSPHATASE FAMILY PROTEIN (AFU_ORTHOLOGUE AFUA_3G09210)"/>
    <property type="match status" value="1"/>
</dbReference>
<evidence type="ECO:0000256" key="1">
    <source>
        <dbReference type="SAM" id="MobiDB-lite"/>
    </source>
</evidence>
<feature type="signal peptide" evidence="2">
    <location>
        <begin position="1"/>
        <end position="29"/>
    </location>
</feature>
<dbReference type="GO" id="GO:0004527">
    <property type="term" value="F:exonuclease activity"/>
    <property type="evidence" value="ECO:0007669"/>
    <property type="project" value="UniProtKB-KW"/>
</dbReference>
<keyword evidence="4" id="KW-0269">Exonuclease</keyword>
<feature type="region of interest" description="Disordered" evidence="1">
    <location>
        <begin position="479"/>
        <end position="503"/>
    </location>
</feature>
<dbReference type="CDD" id="cd04486">
    <property type="entry name" value="YhcR_OBF_like"/>
    <property type="match status" value="1"/>
</dbReference>
<reference evidence="5" key="1">
    <citation type="submission" date="2020-02" db="EMBL/GenBank/DDBJ databases">
        <title>Streptomyces sp. ASO4wet.</title>
        <authorList>
            <person name="Risdian C."/>
            <person name="Landwehr W."/>
            <person name="Schupp P."/>
            <person name="Wink J."/>
        </authorList>
    </citation>
    <scope>NUCLEOTIDE SEQUENCE [LARGE SCALE GENOMIC DNA]</scope>
    <source>
        <strain evidence="5">ASO4wet</strain>
    </source>
</reference>
<dbReference type="EMBL" id="CP048882">
    <property type="protein sequence ID" value="QPP09474.1"/>
    <property type="molecule type" value="Genomic_DNA"/>
</dbReference>
<feature type="region of interest" description="Disordered" evidence="1">
    <location>
        <begin position="418"/>
        <end position="444"/>
    </location>
</feature>
<dbReference type="KEGG" id="sbat:G4Z16_27110"/>
<keyword evidence="4" id="KW-0378">Hydrolase</keyword>
<gene>
    <name evidence="4" type="ORF">G4Z16_27110</name>
</gene>
<sequence length="612" mass="65222">MSSRLARTSALTAAAVCGSALLVVTAVTASGNTAEEPRLHDIQGNTRISPFAGKEVSDVPGVVTAVRGFGKARGFWLQDPKPDDDPATSEGIFVFTGEETPDVKAGDSIRISGKVSEFYPGGEEAGGQSVTQLTGAKWEAAAKAKKKLPKAFALTARSVPDAYVPDGKGDDGNVESLKLQPRKYALDLYESLEGMRAGIKDAPVTGPTTEFGELWVTADPDEHPTPRGGTLYGDYDQQNGARMKVSSLLPREENPFPKANVGDALSGATAGPVDYDNFGGYGIRATSMGELKDNKLKREKTRKAGKDELSVATYNVENLSPESEPAKFDRLAEALVDNLASPDVVALEEVQDNSGPKDDGTVAADKTMEKLTAAITKAGGPSYESRSIDPENNADGGQPGGNIRVAFLFNPDRVEFADRKGGDATTPVKVTDDGGSPKLSANPGRIAPEEEAWKESRKPLAGEFTFKGRQVFVVANHFSSKGGDQPMEGRNQPPVRESEKQRTAQAKLVNSFAGKVESIDKKASVIALGDFNDFPFSPSLDAMRKGGVFTSPMDELPAGERYGYVFNGNSQVLDHAVTSPGTGRVKYDIVHINAEFHDQASDHDPSVIRIKP</sequence>
<keyword evidence="4" id="KW-0255">Endonuclease</keyword>
<dbReference type="GO" id="GO:0004519">
    <property type="term" value="F:endonuclease activity"/>
    <property type="evidence" value="ECO:0007669"/>
    <property type="project" value="UniProtKB-KW"/>
</dbReference>
<dbReference type="Proteomes" id="UP000595046">
    <property type="component" value="Chromosome"/>
</dbReference>
<evidence type="ECO:0000313" key="4">
    <source>
        <dbReference type="EMBL" id="QPP09474.1"/>
    </source>
</evidence>
<dbReference type="Pfam" id="PF03372">
    <property type="entry name" value="Exo_endo_phos"/>
    <property type="match status" value="1"/>
</dbReference>
<evidence type="ECO:0000313" key="5">
    <source>
        <dbReference type="Proteomes" id="UP000595046"/>
    </source>
</evidence>
<dbReference type="InterPro" id="IPR005135">
    <property type="entry name" value="Endo/exonuclease/phosphatase"/>
</dbReference>
<dbReference type="SUPFAM" id="SSF56219">
    <property type="entry name" value="DNase I-like"/>
    <property type="match status" value="1"/>
</dbReference>
<feature type="domain" description="Endonuclease/exonuclease/phosphatase" evidence="3">
    <location>
        <begin position="312"/>
        <end position="603"/>
    </location>
</feature>
<evidence type="ECO:0000256" key="2">
    <source>
        <dbReference type="SAM" id="SignalP"/>
    </source>
</evidence>
<dbReference type="RefSeq" id="WP_197353250.1">
    <property type="nucleotide sequence ID" value="NZ_CP048882.1"/>
</dbReference>
<organism evidence="4 5">
    <name type="scientific">Streptomyces bathyalis</name>
    <dbReference type="NCBI Taxonomy" id="2710756"/>
    <lineage>
        <taxon>Bacteria</taxon>
        <taxon>Bacillati</taxon>
        <taxon>Actinomycetota</taxon>
        <taxon>Actinomycetes</taxon>
        <taxon>Kitasatosporales</taxon>
        <taxon>Streptomycetaceae</taxon>
        <taxon>Streptomyces</taxon>
    </lineage>
</organism>
<proteinExistence type="predicted"/>
<dbReference type="AlphaFoldDB" id="A0A7T1WUC0"/>
<name>A0A7T1WUC0_9ACTN</name>
<dbReference type="CDD" id="cd10283">
    <property type="entry name" value="MnuA_DNase1-like"/>
    <property type="match status" value="1"/>
</dbReference>
<keyword evidence="5" id="KW-1185">Reference proteome</keyword>
<dbReference type="PANTHER" id="PTHR42834">
    <property type="entry name" value="ENDONUCLEASE/EXONUCLEASE/PHOSPHATASE FAMILY PROTEIN (AFU_ORTHOLOGUE AFUA_3G09210)"/>
    <property type="match status" value="1"/>
</dbReference>
<evidence type="ECO:0000259" key="3">
    <source>
        <dbReference type="Pfam" id="PF03372"/>
    </source>
</evidence>
<feature type="chain" id="PRO_5033056721" evidence="2">
    <location>
        <begin position="30"/>
        <end position="612"/>
    </location>
</feature>
<dbReference type="InterPro" id="IPR036691">
    <property type="entry name" value="Endo/exonu/phosph_ase_sf"/>
</dbReference>
<feature type="region of interest" description="Disordered" evidence="1">
    <location>
        <begin position="377"/>
        <end position="401"/>
    </location>
</feature>
<dbReference type="Gene3D" id="3.60.10.10">
    <property type="entry name" value="Endonuclease/exonuclease/phosphatase"/>
    <property type="match status" value="1"/>
</dbReference>
<protein>
    <submittedName>
        <fullName evidence="4">Endonuclease/exonuclease/phosphatase</fullName>
    </submittedName>
</protein>